<evidence type="ECO:0000313" key="4">
    <source>
        <dbReference type="EMBL" id="MBB6713545.1"/>
    </source>
</evidence>
<sequence length="370" mass="42733">MSKKVCHVSTAHNEKDPRIVLKECQSLKKAGYDVSYIVTADKEEEIHGIRIIPLSKGTGRIYRLINKQKEALKKAIQEDADIYHFHDPELISLGKKLKKMGKKVIYDVHEDMPKQIIAKSYLGPLFIRKIISKSFNIYEKSNAKRFDAIVTTIDGLKVKFEEYNNNVIVAKNYAMKDVIDESIAIERGANSDKLVILYIGSITEIRGVKELITSIVPFCGAVELWLMGTWETEELRKSCEKLEGYKHTKYLGVFKPHEVYSYVKSADIGMCVLHPTPNYKEAIPTKVFEYMACEMPVILSDFPFWKKLFGDVGIYVDPLKIEDTTSAIKFYLNNRNEIKKKGMENREKFIENFCWDSEEKKLLELYKELI</sequence>
<feature type="domain" description="Glycosyltransferase subfamily 4-like N-terminal" evidence="3">
    <location>
        <begin position="20"/>
        <end position="152"/>
    </location>
</feature>
<evidence type="ECO:0000259" key="2">
    <source>
        <dbReference type="Pfam" id="PF00534"/>
    </source>
</evidence>
<dbReference type="Pfam" id="PF00534">
    <property type="entry name" value="Glycos_transf_1"/>
    <property type="match status" value="1"/>
</dbReference>
<comment type="caution">
    <text evidence="4">The sequence shown here is derived from an EMBL/GenBank/DDBJ whole genome shotgun (WGS) entry which is preliminary data.</text>
</comment>
<dbReference type="PANTHER" id="PTHR46401">
    <property type="entry name" value="GLYCOSYLTRANSFERASE WBBK-RELATED"/>
    <property type="match status" value="1"/>
</dbReference>
<reference evidence="4 5" key="1">
    <citation type="submission" date="2020-08" db="EMBL/GenBank/DDBJ databases">
        <title>Clostridia isolated from Swiss meat.</title>
        <authorList>
            <person name="Wambui J."/>
            <person name="Stevens M.J.A."/>
            <person name="Stephan R."/>
        </authorList>
    </citation>
    <scope>NUCLEOTIDE SEQUENCE [LARGE SCALE GENOMIC DNA]</scope>
    <source>
        <strain evidence="4 5">CM001</strain>
    </source>
</reference>
<dbReference type="Pfam" id="PF13439">
    <property type="entry name" value="Glyco_transf_4"/>
    <property type="match status" value="1"/>
</dbReference>
<dbReference type="Gene3D" id="3.40.50.2000">
    <property type="entry name" value="Glycogen Phosphorylase B"/>
    <property type="match status" value="2"/>
</dbReference>
<organism evidence="4 5">
    <name type="scientific">Clostridium gasigenes</name>
    <dbReference type="NCBI Taxonomy" id="94869"/>
    <lineage>
        <taxon>Bacteria</taxon>
        <taxon>Bacillati</taxon>
        <taxon>Bacillota</taxon>
        <taxon>Clostridia</taxon>
        <taxon>Eubacteriales</taxon>
        <taxon>Clostridiaceae</taxon>
        <taxon>Clostridium</taxon>
    </lineage>
</organism>
<dbReference type="SUPFAM" id="SSF53756">
    <property type="entry name" value="UDP-Glycosyltransferase/glycogen phosphorylase"/>
    <property type="match status" value="1"/>
</dbReference>
<protein>
    <submittedName>
        <fullName evidence="4">Glycosyltransferase</fullName>
    </submittedName>
</protein>
<dbReference type="GO" id="GO:0016757">
    <property type="term" value="F:glycosyltransferase activity"/>
    <property type="evidence" value="ECO:0007669"/>
    <property type="project" value="InterPro"/>
</dbReference>
<evidence type="ECO:0000259" key="3">
    <source>
        <dbReference type="Pfam" id="PF13439"/>
    </source>
</evidence>
<dbReference type="AlphaFoldDB" id="A0A7X0S9M7"/>
<gene>
    <name evidence="4" type="ORF">H7E68_02195</name>
</gene>
<dbReference type="EMBL" id="JACKWY010000001">
    <property type="protein sequence ID" value="MBB6713545.1"/>
    <property type="molecule type" value="Genomic_DNA"/>
</dbReference>
<dbReference type="PANTHER" id="PTHR46401:SF2">
    <property type="entry name" value="GLYCOSYLTRANSFERASE WBBK-RELATED"/>
    <property type="match status" value="1"/>
</dbReference>
<dbReference type="Proteomes" id="UP000585258">
    <property type="component" value="Unassembled WGS sequence"/>
</dbReference>
<dbReference type="InterPro" id="IPR001296">
    <property type="entry name" value="Glyco_trans_1"/>
</dbReference>
<proteinExistence type="predicted"/>
<feature type="domain" description="Glycosyl transferase family 1" evidence="2">
    <location>
        <begin position="186"/>
        <end position="351"/>
    </location>
</feature>
<evidence type="ECO:0000256" key="1">
    <source>
        <dbReference type="ARBA" id="ARBA00022679"/>
    </source>
</evidence>
<keyword evidence="1 4" id="KW-0808">Transferase</keyword>
<evidence type="ECO:0000313" key="5">
    <source>
        <dbReference type="Proteomes" id="UP000585258"/>
    </source>
</evidence>
<dbReference type="RefSeq" id="WP_185163351.1">
    <property type="nucleotide sequence ID" value="NZ_JACKWY010000001.1"/>
</dbReference>
<dbReference type="InterPro" id="IPR028098">
    <property type="entry name" value="Glyco_trans_4-like_N"/>
</dbReference>
<name>A0A7X0S9M7_9CLOT</name>
<dbReference type="GO" id="GO:0009103">
    <property type="term" value="P:lipopolysaccharide biosynthetic process"/>
    <property type="evidence" value="ECO:0007669"/>
    <property type="project" value="TreeGrafter"/>
</dbReference>
<accession>A0A7X0S9M7</accession>